<dbReference type="EMBL" id="BPLQ01014717">
    <property type="protein sequence ID" value="GIY82330.1"/>
    <property type="molecule type" value="Genomic_DNA"/>
</dbReference>
<reference evidence="1 3" key="1">
    <citation type="submission" date="2021-06" db="EMBL/GenBank/DDBJ databases">
        <title>Caerostris darwini draft genome.</title>
        <authorList>
            <person name="Kono N."/>
            <person name="Arakawa K."/>
        </authorList>
    </citation>
    <scope>NUCLEOTIDE SEQUENCE [LARGE SCALE GENOMIC DNA]</scope>
</reference>
<evidence type="ECO:0000313" key="2">
    <source>
        <dbReference type="EMBL" id="GIY82344.1"/>
    </source>
</evidence>
<proteinExistence type="predicted"/>
<gene>
    <name evidence="1" type="ORF">CDAR_173591</name>
    <name evidence="2" type="ORF">CDAR_173681</name>
</gene>
<accession>A0AAV4WHL9</accession>
<evidence type="ECO:0000313" key="3">
    <source>
        <dbReference type="Proteomes" id="UP001054837"/>
    </source>
</evidence>
<keyword evidence="3" id="KW-1185">Reference proteome</keyword>
<comment type="caution">
    <text evidence="1">The sequence shown here is derived from an EMBL/GenBank/DDBJ whole genome shotgun (WGS) entry which is preliminary data.</text>
</comment>
<dbReference type="EMBL" id="BPLQ01014717">
    <property type="protein sequence ID" value="GIY82344.1"/>
    <property type="molecule type" value="Genomic_DNA"/>
</dbReference>
<dbReference type="Proteomes" id="UP001054837">
    <property type="component" value="Unassembled WGS sequence"/>
</dbReference>
<name>A0AAV4WHL9_9ARAC</name>
<evidence type="ECO:0000313" key="1">
    <source>
        <dbReference type="EMBL" id="GIY82330.1"/>
    </source>
</evidence>
<dbReference type="AlphaFoldDB" id="A0AAV4WHL9"/>
<sequence length="133" mass="15253">MKTNCRTVSVSRSYIRVKRAWPQKSKDCVKLTKNLLHAHCAVVIIALLTSQDVQSVPAFPLKINYWEGRKKQMQVNSSHLIPTVPSALPNRSATFTRHALLLTPPQQYIISTPLFQKKKKNHDNSYRQGRIFV</sequence>
<protein>
    <submittedName>
        <fullName evidence="1">Uncharacterized protein</fullName>
    </submittedName>
</protein>
<organism evidence="1 3">
    <name type="scientific">Caerostris darwini</name>
    <dbReference type="NCBI Taxonomy" id="1538125"/>
    <lineage>
        <taxon>Eukaryota</taxon>
        <taxon>Metazoa</taxon>
        <taxon>Ecdysozoa</taxon>
        <taxon>Arthropoda</taxon>
        <taxon>Chelicerata</taxon>
        <taxon>Arachnida</taxon>
        <taxon>Araneae</taxon>
        <taxon>Araneomorphae</taxon>
        <taxon>Entelegynae</taxon>
        <taxon>Araneoidea</taxon>
        <taxon>Araneidae</taxon>
        <taxon>Caerostris</taxon>
    </lineage>
</organism>